<feature type="transmembrane region" description="Helical" evidence="1">
    <location>
        <begin position="65"/>
        <end position="84"/>
    </location>
</feature>
<feature type="transmembrane region" description="Helical" evidence="1">
    <location>
        <begin position="105"/>
        <end position="125"/>
    </location>
</feature>
<dbReference type="PIRSF" id="PIRSF026509">
    <property type="entry name" value="UCP026509"/>
    <property type="match status" value="1"/>
</dbReference>
<comment type="caution">
    <text evidence="2">The sequence shown here is derived from an EMBL/GenBank/DDBJ whole genome shotgun (WGS) entry which is preliminary data.</text>
</comment>
<feature type="transmembrane region" description="Helical" evidence="1">
    <location>
        <begin position="12"/>
        <end position="32"/>
    </location>
</feature>
<evidence type="ECO:0000313" key="3">
    <source>
        <dbReference type="Proteomes" id="UP000309544"/>
    </source>
</evidence>
<evidence type="ECO:0000256" key="1">
    <source>
        <dbReference type="SAM" id="Phobius"/>
    </source>
</evidence>
<proteinExistence type="predicted"/>
<name>A0A5C4S3Q7_PROVB</name>
<keyword evidence="1" id="KW-0472">Membrane</keyword>
<dbReference type="PANTHER" id="PTHR31721">
    <property type="entry name" value="OS06G0710300 PROTEIN"/>
    <property type="match status" value="1"/>
</dbReference>
<sequence length="156" mass="16789">MKTILKASRYLVIVGVTGALAAAITLFIYGGLLTFQQISDTLQAGYISSKGGKSLMLSFIETADIFLLGTVMYIISLGLYELFIDDNIALPDWLSIHTLDDLKDKLIGVIVVVMGVVFLGHVIKWQGEEGILFYGIGIGSVIAALTVFSGVKKKKG</sequence>
<keyword evidence="1" id="KW-1133">Transmembrane helix</keyword>
<dbReference type="AlphaFoldDB" id="A0A5C4S3Q7"/>
<evidence type="ECO:0000313" key="2">
    <source>
        <dbReference type="EMBL" id="TNJ38110.1"/>
    </source>
</evidence>
<protein>
    <submittedName>
        <fullName evidence="2">YqhA family protein</fullName>
    </submittedName>
</protein>
<dbReference type="InterPro" id="IPR005134">
    <property type="entry name" value="UPF0114"/>
</dbReference>
<gene>
    <name evidence="2" type="ORF">FGF68_02715</name>
</gene>
<accession>A0A5C4S3Q7</accession>
<reference evidence="2 3" key="1">
    <citation type="submission" date="2019-05" db="EMBL/GenBank/DDBJ databases">
        <title>Draft Whole-Genome sequence of the green sulfur bacterium Prosthecochloris vibrioformis DSM 260.</title>
        <authorList>
            <person name="Meyer T.E."/>
            <person name="Kyndt J.A."/>
        </authorList>
    </citation>
    <scope>NUCLEOTIDE SEQUENCE [LARGE SCALE GENOMIC DNA]</scope>
    <source>
        <strain evidence="2 3">DSM 260</strain>
    </source>
</reference>
<organism evidence="2 3">
    <name type="scientific">Prosthecochloris vibrioformis</name>
    <name type="common">Chlorobium vibrioforme</name>
    <dbReference type="NCBI Taxonomy" id="1098"/>
    <lineage>
        <taxon>Bacteria</taxon>
        <taxon>Pseudomonadati</taxon>
        <taxon>Chlorobiota</taxon>
        <taxon>Chlorobiia</taxon>
        <taxon>Chlorobiales</taxon>
        <taxon>Chlorobiaceae</taxon>
        <taxon>Prosthecochloris</taxon>
    </lineage>
</organism>
<keyword evidence="3" id="KW-1185">Reference proteome</keyword>
<dbReference type="EMBL" id="VDCI01000001">
    <property type="protein sequence ID" value="TNJ38110.1"/>
    <property type="molecule type" value="Genomic_DNA"/>
</dbReference>
<dbReference type="Proteomes" id="UP000309544">
    <property type="component" value="Unassembled WGS sequence"/>
</dbReference>
<keyword evidence="1" id="KW-0812">Transmembrane</keyword>
<dbReference type="RefSeq" id="WP_068867673.1">
    <property type="nucleotide sequence ID" value="NZ_VDCI01000001.1"/>
</dbReference>
<dbReference type="Pfam" id="PF03350">
    <property type="entry name" value="UPF0114"/>
    <property type="match status" value="1"/>
</dbReference>
<feature type="transmembrane region" description="Helical" evidence="1">
    <location>
        <begin position="131"/>
        <end position="151"/>
    </location>
</feature>
<dbReference type="PANTHER" id="PTHR31721:SF4">
    <property type="entry name" value="OS06G0710300 PROTEIN"/>
    <property type="match status" value="1"/>
</dbReference>